<dbReference type="EC" id="3.1.3.4" evidence="4"/>
<name>A0A151NZ70_ALLMI</name>
<dbReference type="Pfam" id="PF08235">
    <property type="entry name" value="LNS2"/>
    <property type="match status" value="1"/>
</dbReference>
<feature type="compositionally biased region" description="Polar residues" evidence="6">
    <location>
        <begin position="641"/>
        <end position="651"/>
    </location>
</feature>
<feature type="compositionally biased region" description="Polar residues" evidence="6">
    <location>
        <begin position="499"/>
        <end position="522"/>
    </location>
</feature>
<feature type="domain" description="LNS2/PITP" evidence="7">
    <location>
        <begin position="733"/>
        <end position="889"/>
    </location>
</feature>
<feature type="region of interest" description="Disordered" evidence="6">
    <location>
        <begin position="486"/>
        <end position="522"/>
    </location>
</feature>
<dbReference type="GO" id="GO:0003713">
    <property type="term" value="F:transcription coactivator activity"/>
    <property type="evidence" value="ECO:0007669"/>
    <property type="project" value="TreeGrafter"/>
</dbReference>
<comment type="catalytic activity">
    <reaction evidence="1">
        <text>a 1,2-diacyl-sn-glycero-3-phosphate + H2O = a 1,2-diacyl-sn-glycerol + phosphate</text>
        <dbReference type="Rhea" id="RHEA:27429"/>
        <dbReference type="ChEBI" id="CHEBI:15377"/>
        <dbReference type="ChEBI" id="CHEBI:17815"/>
        <dbReference type="ChEBI" id="CHEBI:43474"/>
        <dbReference type="ChEBI" id="CHEBI:58608"/>
        <dbReference type="EC" id="3.1.3.4"/>
    </reaction>
    <physiologicalReaction direction="left-to-right" evidence="1">
        <dbReference type="Rhea" id="RHEA:27430"/>
    </physiologicalReaction>
</comment>
<feature type="region of interest" description="Disordered" evidence="6">
    <location>
        <begin position="116"/>
        <end position="209"/>
    </location>
</feature>
<dbReference type="EMBL" id="AKHW03001485">
    <property type="protein sequence ID" value="KYO42186.1"/>
    <property type="molecule type" value="Genomic_DNA"/>
</dbReference>
<organism evidence="8 9">
    <name type="scientific">Alligator mississippiensis</name>
    <name type="common">American alligator</name>
    <dbReference type="NCBI Taxonomy" id="8496"/>
    <lineage>
        <taxon>Eukaryota</taxon>
        <taxon>Metazoa</taxon>
        <taxon>Chordata</taxon>
        <taxon>Craniata</taxon>
        <taxon>Vertebrata</taxon>
        <taxon>Euteleostomi</taxon>
        <taxon>Archelosauria</taxon>
        <taxon>Archosauria</taxon>
        <taxon>Crocodylia</taxon>
        <taxon>Alligatoridae</taxon>
        <taxon>Alligatorinae</taxon>
        <taxon>Alligator</taxon>
    </lineage>
</organism>
<evidence type="ECO:0000256" key="6">
    <source>
        <dbReference type="SAM" id="MobiDB-lite"/>
    </source>
</evidence>
<dbReference type="InterPro" id="IPR026058">
    <property type="entry name" value="LIPIN"/>
</dbReference>
<feature type="region of interest" description="Disordered" evidence="6">
    <location>
        <begin position="629"/>
        <end position="670"/>
    </location>
</feature>
<comment type="similarity">
    <text evidence="3">Belongs to the lipin family.</text>
</comment>
<dbReference type="SUPFAM" id="SSF56784">
    <property type="entry name" value="HAD-like"/>
    <property type="match status" value="1"/>
</dbReference>
<evidence type="ECO:0000259" key="7">
    <source>
        <dbReference type="SMART" id="SM00775"/>
    </source>
</evidence>
<dbReference type="Proteomes" id="UP000050525">
    <property type="component" value="Unassembled WGS sequence"/>
</dbReference>
<dbReference type="Pfam" id="PF04571">
    <property type="entry name" value="Lipin_N"/>
    <property type="match status" value="1"/>
</dbReference>
<dbReference type="eggNOG" id="KOG2116">
    <property type="taxonomic scope" value="Eukaryota"/>
</dbReference>
<dbReference type="GO" id="GO:0008195">
    <property type="term" value="F:phosphatidate phosphatase activity"/>
    <property type="evidence" value="ECO:0007669"/>
    <property type="project" value="UniProtKB-EC"/>
</dbReference>
<dbReference type="SMART" id="SM00775">
    <property type="entry name" value="LNS2"/>
    <property type="match status" value="1"/>
</dbReference>
<evidence type="ECO:0000313" key="8">
    <source>
        <dbReference type="EMBL" id="KYO42186.1"/>
    </source>
</evidence>
<reference evidence="8 9" key="1">
    <citation type="journal article" date="2012" name="Genome Biol.">
        <title>Sequencing three crocodilian genomes to illuminate the evolution of archosaurs and amniotes.</title>
        <authorList>
            <person name="St John J.A."/>
            <person name="Braun E.L."/>
            <person name="Isberg S.R."/>
            <person name="Miles L.G."/>
            <person name="Chong A.Y."/>
            <person name="Gongora J."/>
            <person name="Dalzell P."/>
            <person name="Moran C."/>
            <person name="Bed'hom B."/>
            <person name="Abzhanov A."/>
            <person name="Burgess S.C."/>
            <person name="Cooksey A.M."/>
            <person name="Castoe T.A."/>
            <person name="Crawford N.G."/>
            <person name="Densmore L.D."/>
            <person name="Drew J.C."/>
            <person name="Edwards S.V."/>
            <person name="Faircloth B.C."/>
            <person name="Fujita M.K."/>
            <person name="Greenwold M.J."/>
            <person name="Hoffmann F.G."/>
            <person name="Howard J.M."/>
            <person name="Iguchi T."/>
            <person name="Janes D.E."/>
            <person name="Khan S.Y."/>
            <person name="Kohno S."/>
            <person name="de Koning A.J."/>
            <person name="Lance S.L."/>
            <person name="McCarthy F.M."/>
            <person name="McCormack J.E."/>
            <person name="Merchant M.E."/>
            <person name="Peterson D.G."/>
            <person name="Pollock D.D."/>
            <person name="Pourmand N."/>
            <person name="Raney B.J."/>
            <person name="Roessler K.A."/>
            <person name="Sanford J.R."/>
            <person name="Sawyer R.H."/>
            <person name="Schmidt C.J."/>
            <person name="Triplett E.W."/>
            <person name="Tuberville T.D."/>
            <person name="Venegas-Anaya M."/>
            <person name="Howard J.T."/>
            <person name="Jarvis E.D."/>
            <person name="Guillette L.J.Jr."/>
            <person name="Glenn T.C."/>
            <person name="Green R.E."/>
            <person name="Ray D.A."/>
        </authorList>
    </citation>
    <scope>NUCLEOTIDE SEQUENCE [LARGE SCALE GENOMIC DNA]</scope>
    <source>
        <strain evidence="8">KSC_2009_1</strain>
    </source>
</reference>
<evidence type="ECO:0000256" key="2">
    <source>
        <dbReference type="ARBA" id="ARBA00001946"/>
    </source>
</evidence>
<dbReference type="AlphaFoldDB" id="A0A151NZ70"/>
<gene>
    <name evidence="8" type="ORF">Y1Q_0002809</name>
</gene>
<dbReference type="PANTHER" id="PTHR12181:SF62">
    <property type="entry name" value="PHOSPHATIDATE PHOSPHATASE LPIN3"/>
    <property type="match status" value="1"/>
</dbReference>
<evidence type="ECO:0000256" key="1">
    <source>
        <dbReference type="ARBA" id="ARBA00001180"/>
    </source>
</evidence>
<feature type="compositionally biased region" description="Low complexity" evidence="6">
    <location>
        <begin position="145"/>
        <end position="158"/>
    </location>
</feature>
<comment type="cofactor">
    <cofactor evidence="2">
        <name>Mg(2+)</name>
        <dbReference type="ChEBI" id="CHEBI:18420"/>
    </cofactor>
</comment>
<comment type="caution">
    <text evidence="8">The sequence shown here is derived from an EMBL/GenBank/DDBJ whole genome shotgun (WGS) entry which is preliminary data.</text>
</comment>
<accession>A0A151NZ70</accession>
<dbReference type="GO" id="GO:0032869">
    <property type="term" value="P:cellular response to insulin stimulus"/>
    <property type="evidence" value="ECO:0007669"/>
    <property type="project" value="TreeGrafter"/>
</dbReference>
<dbReference type="InterPro" id="IPR007651">
    <property type="entry name" value="Lipin_N"/>
</dbReference>
<dbReference type="GO" id="GO:0009062">
    <property type="term" value="P:fatty acid catabolic process"/>
    <property type="evidence" value="ECO:0007669"/>
    <property type="project" value="TreeGrafter"/>
</dbReference>
<proteinExistence type="inferred from homology"/>
<evidence type="ECO:0000256" key="3">
    <source>
        <dbReference type="ARBA" id="ARBA00005476"/>
    </source>
</evidence>
<feature type="compositionally biased region" description="Basic and acidic residues" evidence="6">
    <location>
        <begin position="189"/>
        <end position="199"/>
    </location>
</feature>
<feature type="compositionally biased region" description="Basic residues" evidence="6">
    <location>
        <begin position="162"/>
        <end position="174"/>
    </location>
</feature>
<dbReference type="GO" id="GO:0045944">
    <property type="term" value="P:positive regulation of transcription by RNA polymerase II"/>
    <property type="evidence" value="ECO:0007669"/>
    <property type="project" value="TreeGrafter"/>
</dbReference>
<dbReference type="GO" id="GO:0005634">
    <property type="term" value="C:nucleus"/>
    <property type="evidence" value="ECO:0007669"/>
    <property type="project" value="TreeGrafter"/>
</dbReference>
<dbReference type="InterPro" id="IPR031315">
    <property type="entry name" value="LNS2/PITP"/>
</dbReference>
<dbReference type="PANTHER" id="PTHR12181">
    <property type="entry name" value="LIPIN"/>
    <property type="match status" value="1"/>
</dbReference>
<dbReference type="GO" id="GO:0019432">
    <property type="term" value="P:triglyceride biosynthetic process"/>
    <property type="evidence" value="ECO:0007669"/>
    <property type="project" value="TreeGrafter"/>
</dbReference>
<sequence>MTYRSDPVCPGTPAQSQTMNYVGHLAETVFVTVKELYKGLNPATLTGCIDIIVVRQPDGSFQCSPFHVRFGKLGVLRSKEKVVDIEINGEPVDLHMKLGDNGEAFFVQQSEENEGNIPSCLCTSPIPLEESPEHTAGSSQEPGVSKLSLSGETETSTSNMTLRKKRRRKKKPKRKEAADSTPEEQEGTESERSLEEKHKQLTPSESVYFSFTDLPEEEIGPSLSKEIYPYSDGELASLESLSPSHAASPKSDSELEIKPTEPSPLGAESHMQWTWGRLPQVSKSERVEPVKSTAFVTTTATVATTTPIPVGETTHFLAITAGLEGDLVTADSQGMPGSCTTPVIRPTPVFQNGNGLPMLKDFHPVTESTDTAESSLEASPTLAEEQGAKQQPEAGAAEEGGEETLEATTEQVLQLDPSGVQEAPAMRPTKLESTQPGDNLETKLENQRRQGSTKRSHHLGPSDIYLDDLTNLEEDQVALYFPKSDMELSPKPLTDPGSLCSTQLPAGTAIDSGTENLSDSTYEGTSPVALSLCGGLGDNREISHEKFMEHIISYQEFAKNPGVLDDPNLVILIHKKYYNWAVAAPMILSLQAFQKNIPKSTVDQLMKEKMPKKSGRWWFSWRRREFPSKEHEPSAEHASTEALQQGSTPQRQTKEPSSSDEEPASPGTVLITDATAQKYLPTYKKSLRLSSDQIKRLNLRDGPNEVMFSITTQYQGTCRCEATIYLWKWDDKVVISDIDGTITKSDALGHILPHLGKDWTHHGIAKLYHKIHLNGYKFLYCSARAIGMAHITKGYLKWVNDQGCALPKGPILLAPSSLFSALHREVIEKKPEVFKIACLTDIRNLFGSAQQPFHAAFGNRVNDVYAYKQVGLPESRIFTVNPKGELIQELTKNHKSTYERLTELVELIFPPLGQKGSFALSWPEYSHFAYWRSPLPAIDLEDFS</sequence>
<evidence type="ECO:0000256" key="5">
    <source>
        <dbReference type="ARBA" id="ARBA00022801"/>
    </source>
</evidence>
<dbReference type="InterPro" id="IPR036412">
    <property type="entry name" value="HAD-like_sf"/>
</dbReference>
<feature type="region of interest" description="Disordered" evidence="6">
    <location>
        <begin position="350"/>
        <end position="463"/>
    </location>
</feature>
<evidence type="ECO:0000313" key="9">
    <source>
        <dbReference type="Proteomes" id="UP000050525"/>
    </source>
</evidence>
<evidence type="ECO:0000256" key="4">
    <source>
        <dbReference type="ARBA" id="ARBA00012638"/>
    </source>
</evidence>
<feature type="region of interest" description="Disordered" evidence="6">
    <location>
        <begin position="240"/>
        <end position="269"/>
    </location>
</feature>
<keyword evidence="5" id="KW-0378">Hydrolase</keyword>
<keyword evidence="9" id="KW-1185">Reference proteome</keyword>
<dbReference type="STRING" id="8496.A0A151NZ70"/>
<dbReference type="InterPro" id="IPR031703">
    <property type="entry name" value="Lipin_mid"/>
</dbReference>
<protein>
    <recommendedName>
        <fullName evidence="4">phosphatidate phosphatase</fullName>
        <ecNumber evidence="4">3.1.3.4</ecNumber>
    </recommendedName>
</protein>
<dbReference type="InterPro" id="IPR013209">
    <property type="entry name" value="LNS2"/>
</dbReference>
<dbReference type="Pfam" id="PF16876">
    <property type="entry name" value="Lipin_mid"/>
    <property type="match status" value="1"/>
</dbReference>
<feature type="compositionally biased region" description="Polar residues" evidence="6">
    <location>
        <begin position="366"/>
        <end position="378"/>
    </location>
</feature>
<feature type="compositionally biased region" description="Basic and acidic residues" evidence="6">
    <location>
        <begin position="629"/>
        <end position="639"/>
    </location>
</feature>
<feature type="compositionally biased region" description="Low complexity" evidence="6">
    <location>
        <begin position="383"/>
        <end position="397"/>
    </location>
</feature>